<dbReference type="AlphaFoldDB" id="A0A0N4VLS5"/>
<name>A0A0N4VLS5_ENTVE</name>
<dbReference type="InterPro" id="IPR038460">
    <property type="entry name" value="AcetylCoA_hyd_C_sf"/>
</dbReference>
<evidence type="ECO:0000313" key="6">
    <source>
        <dbReference type="Proteomes" id="UP000274131"/>
    </source>
</evidence>
<dbReference type="GO" id="GO:0006083">
    <property type="term" value="P:acetate metabolic process"/>
    <property type="evidence" value="ECO:0007669"/>
    <property type="project" value="InterPro"/>
</dbReference>
<evidence type="ECO:0000313" key="5">
    <source>
        <dbReference type="EMBL" id="VDD96370.1"/>
    </source>
</evidence>
<reference evidence="5 6" key="2">
    <citation type="submission" date="2018-10" db="EMBL/GenBank/DDBJ databases">
        <authorList>
            <consortium name="Pathogen Informatics"/>
        </authorList>
    </citation>
    <scope>NUCLEOTIDE SEQUENCE [LARGE SCALE GENOMIC DNA]</scope>
</reference>
<dbReference type="InterPro" id="IPR037171">
    <property type="entry name" value="NagB/RpiA_transferase-like"/>
</dbReference>
<dbReference type="PANTHER" id="PTHR21432:SF20">
    <property type="entry name" value="ACETYL-COA HYDROLASE"/>
    <property type="match status" value="1"/>
</dbReference>
<evidence type="ECO:0000259" key="3">
    <source>
        <dbReference type="Pfam" id="PF02550"/>
    </source>
</evidence>
<dbReference type="Gene3D" id="3.30.750.70">
    <property type="entry name" value="4-hydroxybutyrate coenzyme like domains"/>
    <property type="match status" value="1"/>
</dbReference>
<dbReference type="STRING" id="51028.A0A0N4VLS5"/>
<dbReference type="SUPFAM" id="SSF100950">
    <property type="entry name" value="NagB/RpiA/CoA transferase-like"/>
    <property type="match status" value="2"/>
</dbReference>
<feature type="domain" description="Acetyl-CoA hydrolase/transferase N-terminal" evidence="3">
    <location>
        <begin position="43"/>
        <end position="212"/>
    </location>
</feature>
<dbReference type="InterPro" id="IPR026888">
    <property type="entry name" value="AcetylCoA_hyd_C"/>
</dbReference>
<dbReference type="PANTHER" id="PTHR21432">
    <property type="entry name" value="ACETYL-COA HYDROLASE-RELATED"/>
    <property type="match status" value="1"/>
</dbReference>
<dbReference type="WBParaSite" id="EVEC_0001185301-mRNA-1">
    <property type="protein sequence ID" value="EVEC_0001185301-mRNA-1"/>
    <property type="gene ID" value="EVEC_0001185301"/>
</dbReference>
<dbReference type="GO" id="GO:0008775">
    <property type="term" value="F:acetate CoA-transferase activity"/>
    <property type="evidence" value="ECO:0007669"/>
    <property type="project" value="InterPro"/>
</dbReference>
<reference evidence="7" key="1">
    <citation type="submission" date="2017-02" db="UniProtKB">
        <authorList>
            <consortium name="WormBaseParasite"/>
        </authorList>
    </citation>
    <scope>IDENTIFICATION</scope>
</reference>
<evidence type="ECO:0000256" key="1">
    <source>
        <dbReference type="ARBA" id="ARBA00009632"/>
    </source>
</evidence>
<dbReference type="Pfam" id="PF13336">
    <property type="entry name" value="AcetylCoA_hyd_C"/>
    <property type="match status" value="1"/>
</dbReference>
<dbReference type="OrthoDB" id="10250396at2759"/>
<proteinExistence type="inferred from homology"/>
<accession>A0A0N4VLS5</accession>
<dbReference type="EMBL" id="UXUI01011600">
    <property type="protein sequence ID" value="VDD96370.1"/>
    <property type="molecule type" value="Genomic_DNA"/>
</dbReference>
<evidence type="ECO:0000313" key="7">
    <source>
        <dbReference type="WBParaSite" id="EVEC_0001185301-mRNA-1"/>
    </source>
</evidence>
<sequence length="474" mass="51278">MLSRVIAPSVRSISTSSSLMRIVPGSLEDQECAYPIAGKKTHFTDLKNAFNGIKSGDQIFVHGIAATPTPLLKGLCEYAKANNLKKLTLHHLHLEGPAPWIQPEYKNLIRSNSLFTGANLRKAVNDGTADFNSTFLHEVPLLFRTGAIKLNVALIHVSPPDKYGYCSLGTSVDTARAAVTQADHIIAMSNDQMPRTFGDSVIHQSHIDVMVECNGHKLHERPPSGPAAPEEKKIGELIANNLVEDGATLQMGIGAIPDAALAAMHHHKDLGVHTEMFSDGVLDLVECNAITNAKKPLHPGKMVVSFVYGSKKLYDFLNDNPSVFFGDVAWVNDPSIVRTMPKMAAINSAVEVDLTGQVVSDSVGSRFLSGFGGQVDFIRGAAIGDDGKGKPIIALPSVTKKGVSKIVPYINEGAGVVTSRAHVHYVVTEYGIAQLWGKNMRQRAYELIKIAHPDKRAELEKAAFERLKVMPSAD</sequence>
<dbReference type="Gene3D" id="3.40.1080.10">
    <property type="entry name" value="Glutaconate Coenzyme A-transferase"/>
    <property type="match status" value="1"/>
</dbReference>
<evidence type="ECO:0000259" key="4">
    <source>
        <dbReference type="Pfam" id="PF13336"/>
    </source>
</evidence>
<protein>
    <submittedName>
        <fullName evidence="7">Acetyl-CoA hydrolase</fullName>
    </submittedName>
</protein>
<comment type="similarity">
    <text evidence="1">Belongs to the acetyl-CoA hydrolase/transferase family.</text>
</comment>
<dbReference type="Pfam" id="PF02550">
    <property type="entry name" value="AcetylCoA_hydro"/>
    <property type="match status" value="1"/>
</dbReference>
<keyword evidence="6" id="KW-1185">Reference proteome</keyword>
<dbReference type="Gene3D" id="3.40.1080.20">
    <property type="entry name" value="Acetyl-CoA hydrolase/transferase C-terminal domain"/>
    <property type="match status" value="1"/>
</dbReference>
<dbReference type="Proteomes" id="UP000274131">
    <property type="component" value="Unassembled WGS sequence"/>
</dbReference>
<feature type="domain" description="Acetyl-CoA hydrolase/transferase C-terminal" evidence="4">
    <location>
        <begin position="309"/>
        <end position="463"/>
    </location>
</feature>
<organism evidence="7">
    <name type="scientific">Enterobius vermicularis</name>
    <name type="common">Human pinworm</name>
    <dbReference type="NCBI Taxonomy" id="51028"/>
    <lineage>
        <taxon>Eukaryota</taxon>
        <taxon>Metazoa</taxon>
        <taxon>Ecdysozoa</taxon>
        <taxon>Nematoda</taxon>
        <taxon>Chromadorea</taxon>
        <taxon>Rhabditida</taxon>
        <taxon>Spirurina</taxon>
        <taxon>Oxyuridomorpha</taxon>
        <taxon>Oxyuroidea</taxon>
        <taxon>Oxyuridae</taxon>
        <taxon>Enterobius</taxon>
    </lineage>
</organism>
<evidence type="ECO:0000256" key="2">
    <source>
        <dbReference type="ARBA" id="ARBA00022679"/>
    </source>
</evidence>
<dbReference type="GO" id="GO:0005739">
    <property type="term" value="C:mitochondrion"/>
    <property type="evidence" value="ECO:0007669"/>
    <property type="project" value="TreeGrafter"/>
</dbReference>
<keyword evidence="2" id="KW-0808">Transferase</keyword>
<dbReference type="InterPro" id="IPR003702">
    <property type="entry name" value="ActCoA_hydro_N"/>
</dbReference>
<gene>
    <name evidence="5" type="ORF">EVEC_LOCUS11121</name>
</gene>
<dbReference type="InterPro" id="IPR046433">
    <property type="entry name" value="ActCoA_hydro"/>
</dbReference>